<evidence type="ECO:0000256" key="1">
    <source>
        <dbReference type="SAM" id="Phobius"/>
    </source>
</evidence>
<keyword evidence="1" id="KW-0812">Transmembrane</keyword>
<evidence type="ECO:0000313" key="2">
    <source>
        <dbReference type="EMBL" id="QIS09391.1"/>
    </source>
</evidence>
<sequence length="210" mass="23092">MTTKPDRSHGHDVTDAIGMIGVHLMVLLIKLVAVLVVWVVLFPMVSVPVAAAVVVGVLVGWGAGVAVGGVWVAGMVLWRVRSPQTFERFLTARARSRFLRWWRYTRRWDKLMDACGLAITRDDITRTPVLTVARIGDVVDRLRVRMLAGQCPDDYDNRTDRLAHAFGALECRASIVGPGTVELVMRHGDSLAETIALPEIGGGRWIKDAA</sequence>
<dbReference type="RefSeq" id="WP_167472503.1">
    <property type="nucleotide sequence ID" value="NZ_CP046172.1"/>
</dbReference>
<dbReference type="Proteomes" id="UP000503540">
    <property type="component" value="Chromosome"/>
</dbReference>
<protein>
    <submittedName>
        <fullName evidence="2">Uncharacterized protein</fullName>
    </submittedName>
</protein>
<reference evidence="2 3" key="1">
    <citation type="journal article" date="2019" name="ACS Chem. Biol.">
        <title>Identification and Mobilization of a Cryptic Antibiotic Biosynthesis Gene Locus from a Human-Pathogenic Nocardia Isolate.</title>
        <authorList>
            <person name="Herisse M."/>
            <person name="Ishida K."/>
            <person name="Porter J.L."/>
            <person name="Howden B."/>
            <person name="Hertweck C."/>
            <person name="Stinear T.P."/>
            <person name="Pidot S.J."/>
        </authorList>
    </citation>
    <scope>NUCLEOTIDE SEQUENCE [LARGE SCALE GENOMIC DNA]</scope>
    <source>
        <strain evidence="2 3">AUSMDU00012717</strain>
    </source>
</reference>
<keyword evidence="3" id="KW-1185">Reference proteome</keyword>
<proteinExistence type="predicted"/>
<feature type="transmembrane region" description="Helical" evidence="1">
    <location>
        <begin position="20"/>
        <end position="41"/>
    </location>
</feature>
<organism evidence="2 3">
    <name type="scientific">Nocardia arthritidis</name>
    <dbReference type="NCBI Taxonomy" id="228602"/>
    <lineage>
        <taxon>Bacteria</taxon>
        <taxon>Bacillati</taxon>
        <taxon>Actinomycetota</taxon>
        <taxon>Actinomycetes</taxon>
        <taxon>Mycobacteriales</taxon>
        <taxon>Nocardiaceae</taxon>
        <taxon>Nocardia</taxon>
    </lineage>
</organism>
<keyword evidence="1" id="KW-0472">Membrane</keyword>
<keyword evidence="1" id="KW-1133">Transmembrane helix</keyword>
<dbReference type="KEGG" id="nah:F5544_07425"/>
<evidence type="ECO:0000313" key="3">
    <source>
        <dbReference type="Proteomes" id="UP000503540"/>
    </source>
</evidence>
<dbReference type="AlphaFoldDB" id="A0A6G9Y858"/>
<feature type="transmembrane region" description="Helical" evidence="1">
    <location>
        <begin position="47"/>
        <end position="78"/>
    </location>
</feature>
<name>A0A6G9Y858_9NOCA</name>
<accession>A0A6G9Y858</accession>
<dbReference type="EMBL" id="CP046172">
    <property type="protein sequence ID" value="QIS09391.1"/>
    <property type="molecule type" value="Genomic_DNA"/>
</dbReference>
<gene>
    <name evidence="2" type="ORF">F5544_07425</name>
</gene>